<keyword evidence="4" id="KW-1185">Reference proteome</keyword>
<dbReference type="EMBL" id="JAYMYQ010000002">
    <property type="protein sequence ID" value="KAK7350692.1"/>
    <property type="molecule type" value="Genomic_DNA"/>
</dbReference>
<dbReference type="AlphaFoldDB" id="A0AAN9MET6"/>
<feature type="region of interest" description="Disordered" evidence="1">
    <location>
        <begin position="35"/>
        <end position="109"/>
    </location>
</feature>
<feature type="domain" description="DUF7950" evidence="2">
    <location>
        <begin position="138"/>
        <end position="253"/>
    </location>
</feature>
<evidence type="ECO:0000313" key="3">
    <source>
        <dbReference type="EMBL" id="KAK7350692.1"/>
    </source>
</evidence>
<dbReference type="InterPro" id="IPR057710">
    <property type="entry name" value="DUF7950"/>
</dbReference>
<dbReference type="PANTHER" id="PTHR33595">
    <property type="entry name" value="VON WILLEBRAND FACTOR A DOMAIN PROTEIN"/>
    <property type="match status" value="1"/>
</dbReference>
<proteinExistence type="predicted"/>
<evidence type="ECO:0000259" key="2">
    <source>
        <dbReference type="Pfam" id="PF25821"/>
    </source>
</evidence>
<name>A0AAN9MET6_CANGL</name>
<protein>
    <recommendedName>
        <fullName evidence="2">DUF7950 domain-containing protein</fullName>
    </recommendedName>
</protein>
<dbReference type="Pfam" id="PF25821">
    <property type="entry name" value="DUF7950"/>
    <property type="match status" value="1"/>
</dbReference>
<organism evidence="3 4">
    <name type="scientific">Canavalia gladiata</name>
    <name type="common">Sword bean</name>
    <name type="synonym">Dolichos gladiatus</name>
    <dbReference type="NCBI Taxonomy" id="3824"/>
    <lineage>
        <taxon>Eukaryota</taxon>
        <taxon>Viridiplantae</taxon>
        <taxon>Streptophyta</taxon>
        <taxon>Embryophyta</taxon>
        <taxon>Tracheophyta</taxon>
        <taxon>Spermatophyta</taxon>
        <taxon>Magnoliopsida</taxon>
        <taxon>eudicotyledons</taxon>
        <taxon>Gunneridae</taxon>
        <taxon>Pentapetalae</taxon>
        <taxon>rosids</taxon>
        <taxon>fabids</taxon>
        <taxon>Fabales</taxon>
        <taxon>Fabaceae</taxon>
        <taxon>Papilionoideae</taxon>
        <taxon>50 kb inversion clade</taxon>
        <taxon>NPAAA clade</taxon>
        <taxon>indigoferoid/millettioid clade</taxon>
        <taxon>Phaseoleae</taxon>
        <taxon>Canavalia</taxon>
    </lineage>
</organism>
<comment type="caution">
    <text evidence="3">The sequence shown here is derived from an EMBL/GenBank/DDBJ whole genome shotgun (WGS) entry which is preliminary data.</text>
</comment>
<evidence type="ECO:0000256" key="1">
    <source>
        <dbReference type="SAM" id="MobiDB-lite"/>
    </source>
</evidence>
<accession>A0AAN9MET6</accession>
<gene>
    <name evidence="3" type="ORF">VNO77_09570</name>
</gene>
<feature type="compositionally biased region" description="Basic residues" evidence="1">
    <location>
        <begin position="69"/>
        <end position="80"/>
    </location>
</feature>
<evidence type="ECO:0000313" key="4">
    <source>
        <dbReference type="Proteomes" id="UP001367508"/>
    </source>
</evidence>
<feature type="compositionally biased region" description="Basic and acidic residues" evidence="1">
    <location>
        <begin position="94"/>
        <end position="105"/>
    </location>
</feature>
<reference evidence="3 4" key="1">
    <citation type="submission" date="2024-01" db="EMBL/GenBank/DDBJ databases">
        <title>The genomes of 5 underutilized Papilionoideae crops provide insights into root nodulation and disease resistanc.</title>
        <authorList>
            <person name="Jiang F."/>
        </authorList>
    </citation>
    <scope>NUCLEOTIDE SEQUENCE [LARGE SCALE GENOMIC DNA]</scope>
    <source>
        <strain evidence="3">LVBAO_FW01</strain>
        <tissue evidence="3">Leaves</tissue>
    </source>
</reference>
<feature type="compositionally biased region" description="Low complexity" evidence="1">
    <location>
        <begin position="40"/>
        <end position="58"/>
    </location>
</feature>
<sequence length="258" mass="28176">MEAEGGCCIARSATRVYDMSKMNKIMLRFRPIAPKPVPTAAASDASSSESGDAFSRSAGPKGKNSGSKRCSRRILRRRTAPRPAVTLPLLPETPDPKNPADEKSKTAPVWLSFENRGGAASEKLNRRWQPAAVGLGGSVVTVECVTDTWQEEEEEEGSRDEERKVKLGKDTCPGFISDGYGRVTWTNGAYKEVVGEGGVWLAMKVTIPYPYHGFACRVRVQYACGKERTVPCDVWRMDSGGFAWRLDVKAALSLSLAL</sequence>
<dbReference type="Proteomes" id="UP001367508">
    <property type="component" value="Unassembled WGS sequence"/>
</dbReference>
<dbReference type="PANTHER" id="PTHR33595:SF7">
    <property type="entry name" value="OS12G0242500 PROTEIN"/>
    <property type="match status" value="1"/>
</dbReference>